<feature type="region of interest" description="Disordered" evidence="1">
    <location>
        <begin position="691"/>
        <end position="735"/>
    </location>
</feature>
<dbReference type="InterPro" id="IPR057692">
    <property type="entry name" value="DUF7932"/>
</dbReference>
<dbReference type="AlphaFoldDB" id="A0A8H4EQA4"/>
<sequence>MTTVIDVSGPRGADGLEGSYATIYNSGYKSGNHGSDATNPTWGVDAGDIELKLTEIDNIDGASIEFLGKYRPPGYGVYNYQKTFSCKIVNVFILRADGARGDSGMNATRWSVGTNGGRGGDGGDAGTGTSGANGGRGGTITLQMDDTDSGLLMLFVTAWTPSISYSLDVNGGNGGKAGRHGTPGKGGPGGRGGSGSSGPWGSDGQRPTFTLFNGISGINGIFRFLIKNSITNVVTEYNEIYDIRLQNVITHSTTGAYEPDAQIIIDSINVYNKSNTPTPRRDIRNNINDSKWIHNQRLKEHIFLPQRIDKLTFEKVNCNQPFSFLLGGHIVNKPGPPLRGTDLLHLTATMTGLERMFPAFDINGHSINIQFPIELTRVSHMNSMVVGHVTKIIWEVKNTSNVDFGAQAENKRLIRVRLGKVGGEILPSALKFGMKPDQQGVSTIPPVQNMENEYIFEIPLLRAGKTLKLEAVLTLTEAEAFEYVDFWLYLELGKIAEPSIPKFVHILSFDVRASTIYRGFPQGFYPDVLLVTNHKTTRNEYLAWVKLFKEILGLRFFVWDISQMGHFSLMKDITTLYSNEPTTLMKDLSGKTIIVLNNEFEYGEYGQKFTPQNFILKHEWIEAIHKNDNKFYIFKPSAGKNECVNVLDELLINAFEEFRENKSEFENCRGFTQYLMGKEKDPLVEIPQDNIEENITEENITEKNIPEENIPEENDSEENDSEENNLEEENSEQFDIRQLTNDPAKLINEITEVHIRPKLFFNMEKRMCKKAKKIDKNLRKLRPHFQHHVIYQWNNVKLRLFQFKKNREKKGGNVIIIPSMTTTKRRHIPKSDYI</sequence>
<organism evidence="3 4">
    <name type="scientific">Gigaspora margarita</name>
    <dbReference type="NCBI Taxonomy" id="4874"/>
    <lineage>
        <taxon>Eukaryota</taxon>
        <taxon>Fungi</taxon>
        <taxon>Fungi incertae sedis</taxon>
        <taxon>Mucoromycota</taxon>
        <taxon>Glomeromycotina</taxon>
        <taxon>Glomeromycetes</taxon>
        <taxon>Diversisporales</taxon>
        <taxon>Gigasporaceae</taxon>
        <taxon>Gigaspora</taxon>
    </lineage>
</organism>
<feature type="region of interest" description="Disordered" evidence="1">
    <location>
        <begin position="113"/>
        <end position="138"/>
    </location>
</feature>
<evidence type="ECO:0000256" key="1">
    <source>
        <dbReference type="SAM" id="MobiDB-lite"/>
    </source>
</evidence>
<feature type="domain" description="DUF7932" evidence="2">
    <location>
        <begin position="255"/>
        <end position="371"/>
    </location>
</feature>
<dbReference type="Pfam" id="PF25560">
    <property type="entry name" value="DUF7932"/>
    <property type="match status" value="1"/>
</dbReference>
<evidence type="ECO:0000313" key="4">
    <source>
        <dbReference type="Proteomes" id="UP000439903"/>
    </source>
</evidence>
<name>A0A8H4EQA4_GIGMA</name>
<comment type="caution">
    <text evidence="3">The sequence shown here is derived from an EMBL/GenBank/DDBJ whole genome shotgun (WGS) entry which is preliminary data.</text>
</comment>
<feature type="compositionally biased region" description="Gly residues" evidence="1">
    <location>
        <begin position="114"/>
        <end position="138"/>
    </location>
</feature>
<evidence type="ECO:0000313" key="3">
    <source>
        <dbReference type="EMBL" id="KAF0534633.1"/>
    </source>
</evidence>
<keyword evidence="4" id="KW-1185">Reference proteome</keyword>
<dbReference type="OrthoDB" id="2436921at2759"/>
<accession>A0A8H4EQA4</accession>
<evidence type="ECO:0000259" key="2">
    <source>
        <dbReference type="Pfam" id="PF25560"/>
    </source>
</evidence>
<feature type="compositionally biased region" description="Gly residues" evidence="1">
    <location>
        <begin position="174"/>
        <end position="198"/>
    </location>
</feature>
<dbReference type="EMBL" id="WTPW01000210">
    <property type="protein sequence ID" value="KAF0534633.1"/>
    <property type="molecule type" value="Genomic_DNA"/>
</dbReference>
<dbReference type="Proteomes" id="UP000439903">
    <property type="component" value="Unassembled WGS sequence"/>
</dbReference>
<proteinExistence type="predicted"/>
<protein>
    <recommendedName>
        <fullName evidence="2">DUF7932 domain-containing protein</fullName>
    </recommendedName>
</protein>
<reference evidence="3 4" key="1">
    <citation type="journal article" date="2019" name="Environ. Microbiol.">
        <title>At the nexus of three kingdoms: the genome of the mycorrhizal fungus Gigaspora margarita provides insights into plant, endobacterial and fungal interactions.</title>
        <authorList>
            <person name="Venice F."/>
            <person name="Ghignone S."/>
            <person name="Salvioli di Fossalunga A."/>
            <person name="Amselem J."/>
            <person name="Novero M."/>
            <person name="Xianan X."/>
            <person name="Sedzielewska Toro K."/>
            <person name="Morin E."/>
            <person name="Lipzen A."/>
            <person name="Grigoriev I.V."/>
            <person name="Henrissat B."/>
            <person name="Martin F.M."/>
            <person name="Bonfante P."/>
        </authorList>
    </citation>
    <scope>NUCLEOTIDE SEQUENCE [LARGE SCALE GENOMIC DNA]</scope>
    <source>
        <strain evidence="3 4">BEG34</strain>
    </source>
</reference>
<gene>
    <name evidence="3" type="ORF">F8M41_009914</name>
</gene>
<feature type="region of interest" description="Disordered" evidence="1">
    <location>
        <begin position="174"/>
        <end position="205"/>
    </location>
</feature>
<feature type="compositionally biased region" description="Acidic residues" evidence="1">
    <location>
        <begin position="709"/>
        <end position="732"/>
    </location>
</feature>